<dbReference type="AlphaFoldDB" id="A0A1G4B1M5"/>
<feature type="region of interest" description="Disordered" evidence="1">
    <location>
        <begin position="155"/>
        <end position="175"/>
    </location>
</feature>
<dbReference type="SUPFAM" id="SSF82153">
    <property type="entry name" value="FAS1 domain"/>
    <property type="match status" value="1"/>
</dbReference>
<organism evidence="3 4">
    <name type="scientific">Colletotrichum orchidophilum</name>
    <dbReference type="NCBI Taxonomy" id="1209926"/>
    <lineage>
        <taxon>Eukaryota</taxon>
        <taxon>Fungi</taxon>
        <taxon>Dikarya</taxon>
        <taxon>Ascomycota</taxon>
        <taxon>Pezizomycotina</taxon>
        <taxon>Sordariomycetes</taxon>
        <taxon>Hypocreomycetidae</taxon>
        <taxon>Glomerellales</taxon>
        <taxon>Glomerellaceae</taxon>
        <taxon>Colletotrichum</taxon>
    </lineage>
</organism>
<evidence type="ECO:0000313" key="3">
    <source>
        <dbReference type="EMBL" id="OHE95320.1"/>
    </source>
</evidence>
<comment type="caution">
    <text evidence="3">The sequence shown here is derived from an EMBL/GenBank/DDBJ whole genome shotgun (WGS) entry which is preliminary data.</text>
</comment>
<dbReference type="STRING" id="1209926.A0A1G4B1M5"/>
<evidence type="ECO:0000313" key="4">
    <source>
        <dbReference type="Proteomes" id="UP000176998"/>
    </source>
</evidence>
<dbReference type="PROSITE" id="PS50213">
    <property type="entry name" value="FAS1"/>
    <property type="match status" value="1"/>
</dbReference>
<keyword evidence="4" id="KW-1185">Reference proteome</keyword>
<evidence type="ECO:0000256" key="1">
    <source>
        <dbReference type="SAM" id="MobiDB-lite"/>
    </source>
</evidence>
<proteinExistence type="predicted"/>
<feature type="domain" description="FAS1" evidence="2">
    <location>
        <begin position="45"/>
        <end position="203"/>
    </location>
</feature>
<dbReference type="RefSeq" id="XP_022472482.1">
    <property type="nucleotide sequence ID" value="XM_022620960.1"/>
</dbReference>
<protein>
    <submittedName>
        <fullName evidence="3">Fasciclin domain-containing protein</fullName>
    </submittedName>
</protein>
<dbReference type="Gene3D" id="2.30.180.10">
    <property type="entry name" value="FAS1 domain"/>
    <property type="match status" value="1"/>
</dbReference>
<gene>
    <name evidence="3" type="ORF">CORC01_09331</name>
</gene>
<reference evidence="3 4" key="1">
    <citation type="submission" date="2016-09" db="EMBL/GenBank/DDBJ databases">
        <authorList>
            <person name="Capua I."/>
            <person name="De Benedictis P."/>
            <person name="Joannis T."/>
            <person name="Lombin L.H."/>
            <person name="Cattoli G."/>
        </authorList>
    </citation>
    <scope>NUCLEOTIDE SEQUENCE [LARGE SCALE GENOMIC DNA]</scope>
    <source>
        <strain evidence="3 4">IMI 309357</strain>
    </source>
</reference>
<name>A0A1G4B1M5_9PEZI</name>
<sequence>MSSNRRSSKFSNDTHALHPRTRCHLYHYCAAGFGCCALLHPRQAQQSLSIALSADADLSKLHEILNSNPRIKSNITSGTNNKVTLLVPTNDVSTQFVKHFNISEISQLPVSQLLTVFQYHILHATFTATNFSAPRGITVPTKLRDELYNLRSPDPAIINQKSKGTSSDDHASSLRGGLSQTVELIRIDGVRDGGSFQSIDTVLEAPKMWSTTIKKLSSSLSVHGDALDTIKLWKQLEKTSNITCLGPNSALLKEAGSPQSSLRNEDLKTRCCGSQVTIREKEKLQS</sequence>
<evidence type="ECO:0000259" key="2">
    <source>
        <dbReference type="PROSITE" id="PS50213"/>
    </source>
</evidence>
<dbReference type="InterPro" id="IPR000782">
    <property type="entry name" value="FAS1_domain"/>
</dbReference>
<accession>A0A1G4B1M5</accession>
<dbReference type="InterPro" id="IPR036378">
    <property type="entry name" value="FAS1_dom_sf"/>
</dbReference>
<dbReference type="OrthoDB" id="286301at2759"/>
<dbReference type="PROSITE" id="PS51257">
    <property type="entry name" value="PROKAR_LIPOPROTEIN"/>
    <property type="match status" value="1"/>
</dbReference>
<dbReference type="GeneID" id="34562470"/>
<dbReference type="EMBL" id="MJBS01000084">
    <property type="protein sequence ID" value="OHE95320.1"/>
    <property type="molecule type" value="Genomic_DNA"/>
</dbReference>
<dbReference type="Proteomes" id="UP000176998">
    <property type="component" value="Unassembled WGS sequence"/>
</dbReference>